<dbReference type="PANTHER" id="PTHR11070">
    <property type="entry name" value="UVRD / RECB / PCRA DNA HELICASE FAMILY MEMBER"/>
    <property type="match status" value="1"/>
</dbReference>
<evidence type="ECO:0000256" key="3">
    <source>
        <dbReference type="ARBA" id="ARBA00022741"/>
    </source>
</evidence>
<dbReference type="Pfam" id="PF12705">
    <property type="entry name" value="PDDEXK_1"/>
    <property type="match status" value="1"/>
</dbReference>
<evidence type="ECO:0000256" key="11">
    <source>
        <dbReference type="ARBA" id="ARBA00023204"/>
    </source>
</evidence>
<dbReference type="InterPro" id="IPR004586">
    <property type="entry name" value="RecB"/>
</dbReference>
<evidence type="ECO:0000259" key="17">
    <source>
        <dbReference type="PROSITE" id="PS51198"/>
    </source>
</evidence>
<comment type="subunit">
    <text evidence="15">Heterotrimer of RecB, RecC and RecD. All subunits contribute to DNA-binding. Interacts with RecA.</text>
</comment>
<keyword evidence="6 15" id="KW-0347">Helicase</keyword>
<dbReference type="Pfam" id="PF13361">
    <property type="entry name" value="UvrD_C"/>
    <property type="match status" value="1"/>
</dbReference>
<dbReference type="NCBIfam" id="TIGR00609">
    <property type="entry name" value="recB"/>
    <property type="match status" value="1"/>
</dbReference>
<dbReference type="EC" id="5.6.2.4" evidence="15"/>
<dbReference type="Proteomes" id="UP000256561">
    <property type="component" value="Unassembled WGS sequence"/>
</dbReference>
<dbReference type="InterPro" id="IPR027417">
    <property type="entry name" value="P-loop_NTPase"/>
</dbReference>
<feature type="binding site" evidence="15">
    <location>
        <position position="1105"/>
    </location>
    <ligand>
        <name>Mg(2+)</name>
        <dbReference type="ChEBI" id="CHEBI:18420"/>
    </ligand>
</feature>
<evidence type="ECO:0000256" key="14">
    <source>
        <dbReference type="ARBA" id="ARBA00048988"/>
    </source>
</evidence>
<comment type="caution">
    <text evidence="19">The sequence shown here is derived from an EMBL/GenBank/DDBJ whole genome shotgun (WGS) entry which is preliminary data.</text>
</comment>
<organism evidence="19 20">
    <name type="scientific">Alteromonas aestuariivivens</name>
    <dbReference type="NCBI Taxonomy" id="1938339"/>
    <lineage>
        <taxon>Bacteria</taxon>
        <taxon>Pseudomonadati</taxon>
        <taxon>Pseudomonadota</taxon>
        <taxon>Gammaproteobacteria</taxon>
        <taxon>Alteromonadales</taxon>
        <taxon>Alteromonadaceae</taxon>
        <taxon>Alteromonas/Salinimonas group</taxon>
        <taxon>Alteromonas</taxon>
    </lineage>
</organism>
<dbReference type="InterPro" id="IPR014016">
    <property type="entry name" value="UvrD-like_ATP-bd"/>
</dbReference>
<evidence type="ECO:0000256" key="8">
    <source>
        <dbReference type="ARBA" id="ARBA00022840"/>
    </source>
</evidence>
<evidence type="ECO:0000256" key="12">
    <source>
        <dbReference type="ARBA" id="ARBA00023235"/>
    </source>
</evidence>
<comment type="domain">
    <text evidence="15">The N-terminal DNA-binding domain is a ssDNA-dependent ATPase and has ATP-dependent 3'-5' helicase function. This domain interacts with RecC.</text>
</comment>
<dbReference type="RefSeq" id="WP_115593991.1">
    <property type="nucleotide sequence ID" value="NZ_QRHA01000010.1"/>
</dbReference>
<comment type="catalytic activity">
    <reaction evidence="13 15">
        <text>Couples ATP hydrolysis with the unwinding of duplex DNA by translocating in the 3'-5' direction.</text>
        <dbReference type="EC" id="5.6.2.4"/>
    </reaction>
</comment>
<dbReference type="EC" id="3.1.11.5" evidence="15"/>
<evidence type="ECO:0000256" key="2">
    <source>
        <dbReference type="ARBA" id="ARBA00022723"/>
    </source>
</evidence>
<comment type="cofactor">
    <cofactor evidence="15">
        <name>Mg(2+)</name>
        <dbReference type="ChEBI" id="CHEBI:18420"/>
    </cofactor>
    <text evidence="15">Binds 1 Mg(2+) ion per subunit.</text>
</comment>
<dbReference type="Gene3D" id="3.40.50.300">
    <property type="entry name" value="P-loop containing nucleotide triphosphate hydrolases"/>
    <property type="match status" value="2"/>
</dbReference>
<evidence type="ECO:0000313" key="19">
    <source>
        <dbReference type="EMBL" id="RDV24469.1"/>
    </source>
</evidence>
<reference evidence="20" key="1">
    <citation type="submission" date="2018-08" db="EMBL/GenBank/DDBJ databases">
        <authorList>
            <person name="Zhang J."/>
            <person name="Du Z.-J."/>
        </authorList>
    </citation>
    <scope>NUCLEOTIDE SEQUENCE [LARGE SCALE GENOMIC DNA]</scope>
    <source>
        <strain evidence="20">KCTC 52655</strain>
    </source>
</reference>
<comment type="similarity">
    <text evidence="15">Belongs to the helicase family. UvrD subfamily.</text>
</comment>
<feature type="region of interest" description="Nuclease activity, interacts with RecD and RecA" evidence="15">
    <location>
        <begin position="915"/>
        <end position="1207"/>
    </location>
</feature>
<proteinExistence type="inferred from homology"/>
<dbReference type="Pfam" id="PF00580">
    <property type="entry name" value="UvrD-helicase"/>
    <property type="match status" value="1"/>
</dbReference>
<feature type="binding site" evidence="15">
    <location>
        <position position="975"/>
    </location>
    <ligand>
        <name>Mg(2+)</name>
        <dbReference type="ChEBI" id="CHEBI:18420"/>
    </ligand>
</feature>
<dbReference type="GO" id="GO:0016887">
    <property type="term" value="F:ATP hydrolysis activity"/>
    <property type="evidence" value="ECO:0007669"/>
    <property type="project" value="RHEA"/>
</dbReference>
<dbReference type="InterPro" id="IPR011335">
    <property type="entry name" value="Restrct_endonuc-II-like"/>
</dbReference>
<dbReference type="InterPro" id="IPR038726">
    <property type="entry name" value="PDDEXK_AddAB-type"/>
</dbReference>
<dbReference type="PROSITE" id="PS51198">
    <property type="entry name" value="UVRD_HELICASE_ATP_BIND"/>
    <property type="match status" value="1"/>
</dbReference>
<comment type="catalytic activity">
    <reaction evidence="15">
        <text>Exonucleolytic cleavage (in the presence of ATP) in either 5'- to 3'- or 3'- to 5'-direction to yield 5'-phosphooligonucleotides.</text>
        <dbReference type="EC" id="3.1.11.5"/>
    </reaction>
</comment>
<keyword evidence="10 15" id="KW-0238">DNA-binding</keyword>
<sequence length="1207" mass="135625">MTTESSLLQNDVPKPLDVAGMPLRGRHLIEASAGTGKTYNITRLYLRLLLEKKLNVQQILVMTFTKAATEEIRGRIAETLRHALSFWQAVVNGEQEILAAAEPVYRSLYEQLEPQEAIANLQVALLELDDAAVFTIHGFCNKVLSQLAFASGSPMERSLATDIQPLYLQAAQDWVRLVGQSEQDFEALYTRGWHDPEALLRQFGAAIRSPLVPRVPDHQEIEADAQAQIAAAESEFGGEFRTIRDQLLNAETQVLAALVHKKPKEAAQRQQEWEILLQWLNESALSLPPAEIGRFINGNRYRGNEELKALFAPLKGLMAEVKKQLESAQQSMLQRLDSLNAYQLVANGFEYIREHVSRNKQRQGVMDFDDLISSLAHQLSSGEPQLREQLQALYPVALIDEFQDTDNHQYEILSHLYPKDNQELVLMMIGDPKQAIYGFRGGDIFTYLEASRQADYRWVMDTNWRSVAPMVEAYNRLFYGTAPEAPPRDVFGFGIGYEPVLSTASAKAANTPLKDPDVSRRALNYVCLPFEGEAADAAKDQMQRALGQWLCNEIQRLLSEATLGDKPVQPADIAILVRSAPEAMLLQQQLARAGLGAVFLSNKSNLFSSPEAEDVFRVLDGIWHWEERRRLSACLSSPLLGLSHQQLVDLLHHEDDGQWEATMGQIYDLRQIWLQKGPMTLMLQLLQRHYSATGGEVERQLTNYLHLAEVLQRFAEGQPQPQQLLVWLNQQMQDPAQGEEQIQRLESDARLIQLITQHGSKGLEYPIVFVPFASDYRDPAKAGNQWLHHYKYYDPHRNSLTLQLGPGHLAIQNTRQEGEAEAVRLLYVAVTRAAHRCYLGIAPFKQHHRSALAHALGVSSETDWSATLARVCEEAGQHSGVISVDEVQIGGAVRSPQANSFTLSLASFTGSVEENWRLYSFTALTRLQTVVKQNRREAELPVVPEAEPIQPLSAVAPAEFRFVFEKGASAGNLLHDLLEDADFDAPDWVASGTEHCRRFGLAEESQPALYGWLNEVLATPLGHSTHADLTLGALPRGKTLREAEFYFPLQSVDWSQLANILQHHRLEVGADAQTVPALSSQALEGMMHGFIDLIFEFNGRFYVADYKSTYLGDNRSDYNYPALVQNNQAHQYDLQYLIYALALHRYLSVSLEHYSADEHFGGVFYLYLRGMHPDNPEPHGVFFTELTTSLLEQLDAVFAGKIPEGQV</sequence>
<evidence type="ECO:0000256" key="6">
    <source>
        <dbReference type="ARBA" id="ARBA00022806"/>
    </source>
</evidence>
<comment type="domain">
    <text evidence="15">The C-terminal domain has nuclease activity and interacts with RecD. It interacts with RecA, facilitating its loading onto ssDNA.</text>
</comment>
<dbReference type="SUPFAM" id="SSF52540">
    <property type="entry name" value="P-loop containing nucleoside triphosphate hydrolases"/>
    <property type="match status" value="1"/>
</dbReference>
<dbReference type="GO" id="GO:0008854">
    <property type="term" value="F:exodeoxyribonuclease V activity"/>
    <property type="evidence" value="ECO:0007669"/>
    <property type="project" value="UniProtKB-EC"/>
</dbReference>
<dbReference type="GO" id="GO:0000724">
    <property type="term" value="P:double-strand break repair via homologous recombination"/>
    <property type="evidence" value="ECO:0007669"/>
    <property type="project" value="UniProtKB-UniRule"/>
</dbReference>
<keyword evidence="7 15" id="KW-0269">Exonuclease</keyword>
<dbReference type="CDD" id="cd22352">
    <property type="entry name" value="RecB_C-like"/>
    <property type="match status" value="1"/>
</dbReference>
<gene>
    <name evidence="15 19" type="primary">recB</name>
    <name evidence="19" type="ORF">DXV75_13670</name>
</gene>
<dbReference type="Gene3D" id="1.10.486.10">
    <property type="entry name" value="PCRA, domain 4"/>
    <property type="match status" value="1"/>
</dbReference>
<keyword evidence="9 15" id="KW-0460">Magnesium</keyword>
<dbReference type="HAMAP" id="MF_01485">
    <property type="entry name" value="RecB"/>
    <property type="match status" value="1"/>
</dbReference>
<evidence type="ECO:0000256" key="4">
    <source>
        <dbReference type="ARBA" id="ARBA00022763"/>
    </source>
</evidence>
<feature type="binding site" evidence="15">
    <location>
        <position position="1092"/>
    </location>
    <ligand>
        <name>Mg(2+)</name>
        <dbReference type="ChEBI" id="CHEBI:18420"/>
    </ligand>
</feature>
<evidence type="ECO:0000256" key="13">
    <source>
        <dbReference type="ARBA" id="ARBA00034617"/>
    </source>
</evidence>
<dbReference type="OrthoDB" id="9810135at2"/>
<feature type="domain" description="UvrD-like helicase C-terminal" evidence="18">
    <location>
        <begin position="498"/>
        <end position="762"/>
    </location>
</feature>
<evidence type="ECO:0000256" key="15">
    <source>
        <dbReference type="HAMAP-Rule" id="MF_01485"/>
    </source>
</evidence>
<protein>
    <recommendedName>
        <fullName evidence="15">RecBCD enzyme subunit RecB</fullName>
        <ecNumber evidence="15">3.1.11.5</ecNumber>
        <ecNumber evidence="15">5.6.2.4</ecNumber>
    </recommendedName>
    <alternativeName>
        <fullName evidence="15">DNA 3'-5' helicase subunit RecB</fullName>
    </alternativeName>
    <alternativeName>
        <fullName evidence="15">Exonuclease V subunit RecB</fullName>
        <shortName evidence="15">ExoV subunit RecB</shortName>
    </alternativeName>
    <alternativeName>
        <fullName evidence="15">Helicase/nuclease RecBCD subunit RecB</fullName>
    </alternativeName>
</protein>
<dbReference type="InterPro" id="IPR011604">
    <property type="entry name" value="PDDEXK-like_dom_sf"/>
</dbReference>
<keyword evidence="2 15" id="KW-0479">Metal-binding</keyword>
<dbReference type="SUPFAM" id="SSF52980">
    <property type="entry name" value="Restriction endonuclease-like"/>
    <property type="match status" value="1"/>
</dbReference>
<dbReference type="GO" id="GO:0005524">
    <property type="term" value="F:ATP binding"/>
    <property type="evidence" value="ECO:0007669"/>
    <property type="project" value="UniProtKB-UniRule"/>
</dbReference>
<comment type="miscellaneous">
    <text evidence="15">In the RecBCD complex, RecB has a slow 3'-5' helicase, an exonuclease activity and loads RecA onto ssDNA, RecD has a fast 5'-3' helicase activity, while RecC stimulates the ATPase and processivity of the RecB helicase and contributes to recognition of the Chi site.</text>
</comment>
<evidence type="ECO:0000256" key="5">
    <source>
        <dbReference type="ARBA" id="ARBA00022801"/>
    </source>
</evidence>
<keyword evidence="8 15" id="KW-0067">ATP-binding</keyword>
<keyword evidence="5 15" id="KW-0378">Hydrolase</keyword>
<feature type="active site" description="For nuclease activity" evidence="15">
    <location>
        <position position="1105"/>
    </location>
</feature>
<dbReference type="GO" id="GO:0003677">
    <property type="term" value="F:DNA binding"/>
    <property type="evidence" value="ECO:0007669"/>
    <property type="project" value="UniProtKB-UniRule"/>
</dbReference>
<evidence type="ECO:0000259" key="18">
    <source>
        <dbReference type="PROSITE" id="PS51217"/>
    </source>
</evidence>
<dbReference type="GO" id="GO:0005829">
    <property type="term" value="C:cytosol"/>
    <property type="evidence" value="ECO:0007669"/>
    <property type="project" value="TreeGrafter"/>
</dbReference>
<keyword evidence="1 15" id="KW-0540">Nuclease</keyword>
<dbReference type="PROSITE" id="PS51217">
    <property type="entry name" value="UVRD_HELICASE_CTER"/>
    <property type="match status" value="1"/>
</dbReference>
<evidence type="ECO:0000313" key="20">
    <source>
        <dbReference type="Proteomes" id="UP000256561"/>
    </source>
</evidence>
<feature type="region of interest" description="DNA-binding and helicase activity, interacts with RecC" evidence="15">
    <location>
        <begin position="1"/>
        <end position="883"/>
    </location>
</feature>
<accession>A0A3D8M456</accession>
<dbReference type="InterPro" id="IPR000212">
    <property type="entry name" value="DNA_helicase_UvrD/REP"/>
</dbReference>
<keyword evidence="3 15" id="KW-0547">Nucleotide-binding</keyword>
<name>A0A3D8M456_9ALTE</name>
<keyword evidence="20" id="KW-1185">Reference proteome</keyword>
<keyword evidence="11 15" id="KW-0234">DNA repair</keyword>
<dbReference type="AlphaFoldDB" id="A0A3D8M456"/>
<dbReference type="InterPro" id="IPR014017">
    <property type="entry name" value="DNA_helicase_UvrD-like_C"/>
</dbReference>
<feature type="domain" description="UvrD-like helicase ATP-binding" evidence="17">
    <location>
        <begin position="10"/>
        <end position="467"/>
    </location>
</feature>
<dbReference type="Gene3D" id="3.90.320.10">
    <property type="match status" value="1"/>
</dbReference>
<dbReference type="GO" id="GO:0000287">
    <property type="term" value="F:magnesium ion binding"/>
    <property type="evidence" value="ECO:0007669"/>
    <property type="project" value="UniProtKB-UniRule"/>
</dbReference>
<dbReference type="Gene3D" id="1.10.3170.10">
    <property type="entry name" value="Recbcd, chain B, domain 2"/>
    <property type="match status" value="1"/>
</dbReference>
<evidence type="ECO:0000256" key="9">
    <source>
        <dbReference type="ARBA" id="ARBA00022842"/>
    </source>
</evidence>
<comment type="function">
    <text evidence="15">A helicase/nuclease that prepares dsDNA breaks (DSB) for recombinational DNA repair. Binds to DSBs and unwinds DNA via a highly rapid and processive ATP-dependent bidirectional helicase activity. Unwinds dsDNA until it encounters a Chi (crossover hotspot instigator) sequence from the 3' direction. Cuts ssDNA a few nucleotides 3' to the Chi site. The properties and activities of the enzyme are changed at Chi. The Chi-altered holoenzyme produces a long 3'-ssDNA overhang and facilitates RecA-binding to the ssDNA for homologous DNA recombination and repair. Holoenzyme degrades any linearized DNA that is unable to undergo homologous recombination. In the holoenzyme this subunit contributes ATPase, 3'-5' helicase, exonuclease activity and loads RecA onto ssDNA.</text>
</comment>
<dbReference type="GO" id="GO:0043138">
    <property type="term" value="F:3'-5' DNA helicase activity"/>
    <property type="evidence" value="ECO:0007669"/>
    <property type="project" value="UniProtKB-UniRule"/>
</dbReference>
<keyword evidence="12 15" id="KW-0413">Isomerase</keyword>
<evidence type="ECO:0000256" key="7">
    <source>
        <dbReference type="ARBA" id="ARBA00022839"/>
    </source>
</evidence>
<feature type="binding site" evidence="16">
    <location>
        <begin position="31"/>
        <end position="38"/>
    </location>
    <ligand>
        <name>ATP</name>
        <dbReference type="ChEBI" id="CHEBI:30616"/>
    </ligand>
</feature>
<dbReference type="GO" id="GO:0009338">
    <property type="term" value="C:exodeoxyribonuclease V complex"/>
    <property type="evidence" value="ECO:0007669"/>
    <property type="project" value="TreeGrafter"/>
</dbReference>
<evidence type="ECO:0000256" key="16">
    <source>
        <dbReference type="PROSITE-ProRule" id="PRU00560"/>
    </source>
</evidence>
<comment type="catalytic activity">
    <reaction evidence="14 15">
        <text>ATP + H2O = ADP + phosphate + H(+)</text>
        <dbReference type="Rhea" id="RHEA:13065"/>
        <dbReference type="ChEBI" id="CHEBI:15377"/>
        <dbReference type="ChEBI" id="CHEBI:15378"/>
        <dbReference type="ChEBI" id="CHEBI:30616"/>
        <dbReference type="ChEBI" id="CHEBI:43474"/>
        <dbReference type="ChEBI" id="CHEBI:456216"/>
        <dbReference type="EC" id="5.6.2.4"/>
    </reaction>
</comment>
<dbReference type="EMBL" id="QRHA01000010">
    <property type="protein sequence ID" value="RDV24469.1"/>
    <property type="molecule type" value="Genomic_DNA"/>
</dbReference>
<keyword evidence="4 15" id="KW-0227">DNA damage</keyword>
<evidence type="ECO:0000256" key="1">
    <source>
        <dbReference type="ARBA" id="ARBA00022722"/>
    </source>
</evidence>
<evidence type="ECO:0000256" key="10">
    <source>
        <dbReference type="ARBA" id="ARBA00023125"/>
    </source>
</evidence>
<dbReference type="PANTHER" id="PTHR11070:SF23">
    <property type="entry name" value="RECBCD ENZYME SUBUNIT RECB"/>
    <property type="match status" value="1"/>
</dbReference>